<feature type="region of interest" description="Disordered" evidence="1">
    <location>
        <begin position="326"/>
        <end position="363"/>
    </location>
</feature>
<feature type="domain" description="SAC3/GANP/THP3 conserved" evidence="2">
    <location>
        <begin position="369"/>
        <end position="486"/>
    </location>
</feature>
<feature type="compositionally biased region" description="Basic residues" evidence="1">
    <location>
        <begin position="332"/>
        <end position="349"/>
    </location>
</feature>
<dbReference type="AlphaFoldDB" id="A4RX26"/>
<feature type="compositionally biased region" description="Low complexity" evidence="1">
    <location>
        <begin position="93"/>
        <end position="107"/>
    </location>
</feature>
<sequence>MDPRFGRDRANARARARAPPPPPPLPHRAPPPPPPPPHPANDDANVEIDVDALRSMPKDERRALARIAKALLSAEDEETKIELAAELQKRCARAANAAANGTATPNAGREDDDARRRDEDSNATGTSAMARAGARFGDWTASREDAETPRTKKRKTTTSETASGTVPSSTERAARMDRAQRFAREAIQFASDVANAKGRGTPTMQEMKMRDAAAVGTNTALEKTYLRLTEAPSMATVRPPHVLERALELVKSKWVAHKDYEGYAKDQLKSIRQDLTVQHIRDGDLVLQTYQTHARIALECGDLAEYNQCQAVLKVLHAELLERTFGVDHPSPSKKGKKSASKKSSGKKRSSSERDEDTDRFPEGTDDIAEFAAYRLIYAAGAGSKGERSAALLRELRDIPPRLRTHPFLEHAVRVCRALASSNFHRFFALYNTVPRMGAYLMDIIAPSVRTDAVRAVLRAYAPTVPVEFVASALGFSSSASCADALAERHRAVFDGAARDRLDVRATNAAIAANAVRPSVLDRLARF</sequence>
<dbReference type="HOGENOM" id="CLU_517201_0_0_1"/>
<dbReference type="OrthoDB" id="498927at2759"/>
<feature type="compositionally biased region" description="Basic and acidic residues" evidence="1">
    <location>
        <begin position="350"/>
        <end position="363"/>
    </location>
</feature>
<evidence type="ECO:0000259" key="2">
    <source>
        <dbReference type="Pfam" id="PF03399"/>
    </source>
</evidence>
<feature type="region of interest" description="Disordered" evidence="1">
    <location>
        <begin position="1"/>
        <end position="46"/>
    </location>
</feature>
<feature type="compositionally biased region" description="Pro residues" evidence="1">
    <location>
        <begin position="18"/>
        <end position="39"/>
    </location>
</feature>
<protein>
    <recommendedName>
        <fullName evidence="2">SAC3/GANP/THP3 conserved domain-containing protein</fullName>
    </recommendedName>
</protein>
<dbReference type="PANTHER" id="PTHR12436">
    <property type="entry name" value="80 KDA MCM3-ASSOCIATED PROTEIN"/>
    <property type="match status" value="1"/>
</dbReference>
<dbReference type="eggNOG" id="KOG1861">
    <property type="taxonomic scope" value="Eukaryota"/>
</dbReference>
<dbReference type="STRING" id="436017.A4RX26"/>
<dbReference type="GO" id="GO:0005634">
    <property type="term" value="C:nucleus"/>
    <property type="evidence" value="ECO:0007669"/>
    <property type="project" value="TreeGrafter"/>
</dbReference>
<dbReference type="Proteomes" id="UP000001568">
    <property type="component" value="Chromosome 5"/>
</dbReference>
<evidence type="ECO:0000313" key="4">
    <source>
        <dbReference type="Proteomes" id="UP000001568"/>
    </source>
</evidence>
<accession>A4RX26</accession>
<dbReference type="Gene3D" id="1.25.40.990">
    <property type="match status" value="1"/>
</dbReference>
<dbReference type="Gramene" id="ABO95973">
    <property type="protein sequence ID" value="ABO95973"/>
    <property type="gene ID" value="OSTLU_31543"/>
</dbReference>
<evidence type="ECO:0000313" key="3">
    <source>
        <dbReference type="EMBL" id="ABO95973.1"/>
    </source>
</evidence>
<feature type="region of interest" description="Disordered" evidence="1">
    <location>
        <begin position="93"/>
        <end position="174"/>
    </location>
</feature>
<reference evidence="3 4" key="1">
    <citation type="journal article" date="2007" name="Proc. Natl. Acad. Sci. U.S.A.">
        <title>The tiny eukaryote Ostreococcus provides genomic insights into the paradox of plankton speciation.</title>
        <authorList>
            <person name="Palenik B."/>
            <person name="Grimwood J."/>
            <person name="Aerts A."/>
            <person name="Rouze P."/>
            <person name="Salamov A."/>
            <person name="Putnam N."/>
            <person name="Dupont C."/>
            <person name="Jorgensen R."/>
            <person name="Derelle E."/>
            <person name="Rombauts S."/>
            <person name="Zhou K."/>
            <person name="Otillar R."/>
            <person name="Merchant S.S."/>
            <person name="Podell S."/>
            <person name="Gaasterland T."/>
            <person name="Napoli C."/>
            <person name="Gendler K."/>
            <person name="Manuell A."/>
            <person name="Tai V."/>
            <person name="Vallon O."/>
            <person name="Piganeau G."/>
            <person name="Jancek S."/>
            <person name="Heijde M."/>
            <person name="Jabbari K."/>
            <person name="Bowler C."/>
            <person name="Lohr M."/>
            <person name="Robbens S."/>
            <person name="Werner G."/>
            <person name="Dubchak I."/>
            <person name="Pazour G.J."/>
            <person name="Ren Q."/>
            <person name="Paulsen I."/>
            <person name="Delwiche C."/>
            <person name="Schmutz J."/>
            <person name="Rokhsar D."/>
            <person name="Van de Peer Y."/>
            <person name="Moreau H."/>
            <person name="Grigoriev I.V."/>
        </authorList>
    </citation>
    <scope>NUCLEOTIDE SEQUENCE [LARGE SCALE GENOMIC DNA]</scope>
    <source>
        <strain evidence="3 4">CCE9901</strain>
    </source>
</reference>
<proteinExistence type="predicted"/>
<gene>
    <name evidence="3" type="ORF">OSTLU_31543</name>
</gene>
<dbReference type="EMBL" id="CP000585">
    <property type="protein sequence ID" value="ABO95973.1"/>
    <property type="molecule type" value="Genomic_DNA"/>
</dbReference>
<feature type="compositionally biased region" description="Basic and acidic residues" evidence="1">
    <location>
        <begin position="108"/>
        <end position="120"/>
    </location>
</feature>
<feature type="domain" description="SAC3/GANP/THP3 conserved" evidence="2">
    <location>
        <begin position="223"/>
        <end position="319"/>
    </location>
</feature>
<dbReference type="InterPro" id="IPR045107">
    <property type="entry name" value="SAC3/GANP/THP3"/>
</dbReference>
<feature type="compositionally biased region" description="Basic and acidic residues" evidence="1">
    <location>
        <begin position="141"/>
        <end position="150"/>
    </location>
</feature>
<dbReference type="Pfam" id="PF03399">
    <property type="entry name" value="SAC3_GANP"/>
    <property type="match status" value="2"/>
</dbReference>
<feature type="compositionally biased region" description="Basic and acidic residues" evidence="1">
    <location>
        <begin position="1"/>
        <end position="11"/>
    </location>
</feature>
<evidence type="ECO:0000256" key="1">
    <source>
        <dbReference type="SAM" id="MobiDB-lite"/>
    </source>
</evidence>
<organism evidence="3 4">
    <name type="scientific">Ostreococcus lucimarinus (strain CCE9901)</name>
    <dbReference type="NCBI Taxonomy" id="436017"/>
    <lineage>
        <taxon>Eukaryota</taxon>
        <taxon>Viridiplantae</taxon>
        <taxon>Chlorophyta</taxon>
        <taxon>Mamiellophyceae</taxon>
        <taxon>Mamiellales</taxon>
        <taxon>Bathycoccaceae</taxon>
        <taxon>Ostreococcus</taxon>
    </lineage>
</organism>
<dbReference type="PANTHER" id="PTHR12436:SF4">
    <property type="entry name" value="LEUKOCYTE RECEPTOR CLUSTER MEMBER 8"/>
    <property type="match status" value="1"/>
</dbReference>
<dbReference type="GeneID" id="5001681"/>
<keyword evidence="4" id="KW-1185">Reference proteome</keyword>
<dbReference type="InterPro" id="IPR005062">
    <property type="entry name" value="SAC3/GANP/THP3_conserved"/>
</dbReference>
<name>A4RX26_OSTLU</name>
<dbReference type="OMA" id="NWRENET"/>
<dbReference type="KEGG" id="olu:OSTLU_31543"/>
<dbReference type="RefSeq" id="XP_001417680.1">
    <property type="nucleotide sequence ID" value="XM_001417643.1"/>
</dbReference>